<gene>
    <name evidence="1" type="ORF">K443DRAFT_61912</name>
</gene>
<feature type="non-terminal residue" evidence="1">
    <location>
        <position position="59"/>
    </location>
</feature>
<evidence type="ECO:0008006" key="3">
    <source>
        <dbReference type="Google" id="ProtNLM"/>
    </source>
</evidence>
<dbReference type="EMBL" id="KN838853">
    <property type="protein sequence ID" value="KIJ93286.1"/>
    <property type="molecule type" value="Genomic_DNA"/>
</dbReference>
<dbReference type="AlphaFoldDB" id="A0A0C9X6K3"/>
<reference evidence="2" key="2">
    <citation type="submission" date="2015-01" db="EMBL/GenBank/DDBJ databases">
        <title>Evolutionary Origins and Diversification of the Mycorrhizal Mutualists.</title>
        <authorList>
            <consortium name="DOE Joint Genome Institute"/>
            <consortium name="Mycorrhizal Genomics Consortium"/>
            <person name="Kohler A."/>
            <person name="Kuo A."/>
            <person name="Nagy L.G."/>
            <person name="Floudas D."/>
            <person name="Copeland A."/>
            <person name="Barry K.W."/>
            <person name="Cichocki N."/>
            <person name="Veneault-Fourrey C."/>
            <person name="LaButti K."/>
            <person name="Lindquist E.A."/>
            <person name="Lipzen A."/>
            <person name="Lundell T."/>
            <person name="Morin E."/>
            <person name="Murat C."/>
            <person name="Riley R."/>
            <person name="Ohm R."/>
            <person name="Sun H."/>
            <person name="Tunlid A."/>
            <person name="Henrissat B."/>
            <person name="Grigoriev I.V."/>
            <person name="Hibbett D.S."/>
            <person name="Martin F."/>
        </authorList>
    </citation>
    <scope>NUCLEOTIDE SEQUENCE [LARGE SCALE GENOMIC DNA]</scope>
    <source>
        <strain evidence="2">LaAM-08-1</strain>
    </source>
</reference>
<evidence type="ECO:0000313" key="1">
    <source>
        <dbReference type="EMBL" id="KIJ93286.1"/>
    </source>
</evidence>
<proteinExistence type="predicted"/>
<dbReference type="OrthoDB" id="2713924at2759"/>
<organism evidence="1 2">
    <name type="scientific">Laccaria amethystina LaAM-08-1</name>
    <dbReference type="NCBI Taxonomy" id="1095629"/>
    <lineage>
        <taxon>Eukaryota</taxon>
        <taxon>Fungi</taxon>
        <taxon>Dikarya</taxon>
        <taxon>Basidiomycota</taxon>
        <taxon>Agaricomycotina</taxon>
        <taxon>Agaricomycetes</taxon>
        <taxon>Agaricomycetidae</taxon>
        <taxon>Agaricales</taxon>
        <taxon>Agaricineae</taxon>
        <taxon>Hydnangiaceae</taxon>
        <taxon>Laccaria</taxon>
    </lineage>
</organism>
<sequence>MVSNGMIQGMPKSLPSGDPIPKCEFCVLGKQTKTPVPKLRKEGMGHRATRKLEKVWVDL</sequence>
<keyword evidence="2" id="KW-1185">Reference proteome</keyword>
<dbReference type="Proteomes" id="UP000054477">
    <property type="component" value="Unassembled WGS sequence"/>
</dbReference>
<evidence type="ECO:0000313" key="2">
    <source>
        <dbReference type="Proteomes" id="UP000054477"/>
    </source>
</evidence>
<name>A0A0C9X6K3_9AGAR</name>
<accession>A0A0C9X6K3</accession>
<reference evidence="1 2" key="1">
    <citation type="submission" date="2014-04" db="EMBL/GenBank/DDBJ databases">
        <authorList>
            <consortium name="DOE Joint Genome Institute"/>
            <person name="Kuo A."/>
            <person name="Kohler A."/>
            <person name="Nagy L.G."/>
            <person name="Floudas D."/>
            <person name="Copeland A."/>
            <person name="Barry K.W."/>
            <person name="Cichocki N."/>
            <person name="Veneault-Fourrey C."/>
            <person name="LaButti K."/>
            <person name="Lindquist E.A."/>
            <person name="Lipzen A."/>
            <person name="Lundell T."/>
            <person name="Morin E."/>
            <person name="Murat C."/>
            <person name="Sun H."/>
            <person name="Tunlid A."/>
            <person name="Henrissat B."/>
            <person name="Grigoriev I.V."/>
            <person name="Hibbett D.S."/>
            <person name="Martin F."/>
            <person name="Nordberg H.P."/>
            <person name="Cantor M.N."/>
            <person name="Hua S.X."/>
        </authorList>
    </citation>
    <scope>NUCLEOTIDE SEQUENCE [LARGE SCALE GENOMIC DNA]</scope>
    <source>
        <strain evidence="1 2">LaAM-08-1</strain>
    </source>
</reference>
<protein>
    <recommendedName>
        <fullName evidence="3">GAG-pre-integrase domain-containing protein</fullName>
    </recommendedName>
</protein>
<dbReference type="HOGENOM" id="CLU_2812788_0_0_1"/>